<organism evidence="1 2">
    <name type="scientific">Collinsella acetigenes</name>
    <dbReference type="NCBI Taxonomy" id="2713419"/>
    <lineage>
        <taxon>Bacteria</taxon>
        <taxon>Bacillati</taxon>
        <taxon>Actinomycetota</taxon>
        <taxon>Coriobacteriia</taxon>
        <taxon>Coriobacteriales</taxon>
        <taxon>Coriobacteriaceae</taxon>
        <taxon>Collinsella</taxon>
    </lineage>
</organism>
<proteinExistence type="predicted"/>
<evidence type="ECO:0008006" key="3">
    <source>
        <dbReference type="Google" id="ProtNLM"/>
    </source>
</evidence>
<dbReference type="EMBL" id="JABBCP010000002">
    <property type="protein sequence ID" value="NMF55682.1"/>
    <property type="molecule type" value="Genomic_DNA"/>
</dbReference>
<accession>A0A7X9YHP1</accession>
<keyword evidence="2" id="KW-1185">Reference proteome</keyword>
<dbReference type="InterPro" id="IPR009660">
    <property type="entry name" value="Phage_A500_Gp15"/>
</dbReference>
<gene>
    <name evidence="1" type="ORF">HF320_04990</name>
</gene>
<dbReference type="Proteomes" id="UP000546970">
    <property type="component" value="Unassembled WGS sequence"/>
</dbReference>
<dbReference type="Pfam" id="PF06854">
    <property type="entry name" value="Phage_Gp15"/>
    <property type="match status" value="1"/>
</dbReference>
<protein>
    <recommendedName>
        <fullName evidence="3">Bacteriophage Gp15 protein</fullName>
    </recommendedName>
</protein>
<name>A0A7X9YHP1_9ACTN</name>
<dbReference type="AlphaFoldDB" id="A0A7X9YHP1"/>
<dbReference type="RefSeq" id="WP_169277308.1">
    <property type="nucleotide sequence ID" value="NZ_JABBCP010000002.1"/>
</dbReference>
<sequence length="199" mass="21603">MDALDVILTGAPSTVEVGGAPVPVNAGFRANILAETIDRGDASARPRLLMCLFARGGELPAKVARSAGEALAEAVSWHDAAWSLAQYGRGQRGGGGSGREPRPVFDWRADAAIVAADFRRFYGIDIMDPACQMHWYRFMALFLALTRTADALVSQAVSARSPLRGRRSKEERELKSAQASFWALPPTELELIEEAKRAF</sequence>
<evidence type="ECO:0000313" key="2">
    <source>
        <dbReference type="Proteomes" id="UP000546970"/>
    </source>
</evidence>
<evidence type="ECO:0000313" key="1">
    <source>
        <dbReference type="EMBL" id="NMF55682.1"/>
    </source>
</evidence>
<comment type="caution">
    <text evidence="1">The sequence shown here is derived from an EMBL/GenBank/DDBJ whole genome shotgun (WGS) entry which is preliminary data.</text>
</comment>
<reference evidence="1 2" key="1">
    <citation type="submission" date="2020-04" db="EMBL/GenBank/DDBJ databases">
        <title>Collinsella sp. KGMB02528 nov., an anaerobic actinobacterium isolated from human feces.</title>
        <authorList>
            <person name="Han K.-I."/>
            <person name="Eom M.K."/>
            <person name="Kim J.-S."/>
            <person name="Lee K.C."/>
            <person name="Suh M.K."/>
            <person name="Park S.-H."/>
            <person name="Lee J.H."/>
            <person name="Kang S.W."/>
            <person name="Park J.-E."/>
            <person name="Oh B.S."/>
            <person name="Yu S.Y."/>
            <person name="Choi S.-H."/>
            <person name="Lee D.H."/>
            <person name="Yoon H."/>
            <person name="Kim B.-Y."/>
            <person name="Lee J.H."/>
            <person name="Lee J.-S."/>
        </authorList>
    </citation>
    <scope>NUCLEOTIDE SEQUENCE [LARGE SCALE GENOMIC DNA]</scope>
    <source>
        <strain evidence="1 2">KGMB02528</strain>
    </source>
</reference>